<sequence>MFSGLPLALLLLFDVSVGECSTASHLLRRSAVERPSSFLQQLSRSSTLGRRDYSEANASSTVLPLALSDDGSSYYTVLQAGNISFRVAIDTGSSDFWLLSSACSESDACKSNPVYPLLYHSTSFGVINENQTAFSLSFADGSSSSGFIATETVQIGNLTSANQVFGLVNSSTVSLDSDISGILGIGFPRLSTFSSLYANSTPFVSGLAQEGKLSYPLFGLSLTRDDGGTIALGAIDVNVVQNLSAIEWHKVMPFSPFGNESDSSSYLQWVIRLPEIGVNGTNIETEPTYPNITQTSLALIDVGTNGIFGPYQDVTRLFELMYEARLVDAEVGQWAVPCDTQQVLTFNFGSQGNLTLQPTDYLIGPVSGSPASCLAWPRALQNSGDGIDWQLGTPFLRNVYSIFSFGINDKEIPMIGFYPLSNVTTITENATEISSFFSSARATTATTLPNSLLSTPSATTASYIFNTSVPATIGAIMTSALGDDNYSAILTGDIVNTSALPVITPPPTLVTLILTDKSGAVSTSLEHVSTSSIALGVPPGQSSASHSVGSISVSFLIGGLSIICGMLPIV</sequence>
<feature type="active site" evidence="2">
    <location>
        <position position="90"/>
    </location>
</feature>
<feature type="domain" description="Peptidase A1" evidence="5">
    <location>
        <begin position="74"/>
        <end position="415"/>
    </location>
</feature>
<name>A0A9Q5HRN0_SANBA</name>
<comment type="caution">
    <text evidence="6">The sequence shown here is derived from an EMBL/GenBank/DDBJ whole genome shotgun (WGS) entry which is preliminary data.</text>
</comment>
<feature type="chain" id="PRO_5040179597" evidence="4">
    <location>
        <begin position="19"/>
        <end position="570"/>
    </location>
</feature>
<dbReference type="PRINTS" id="PR00792">
    <property type="entry name" value="PEPSIN"/>
</dbReference>
<keyword evidence="6" id="KW-0645">Protease</keyword>
<dbReference type="InterPro" id="IPR034164">
    <property type="entry name" value="Pepsin-like_dom"/>
</dbReference>
<comment type="similarity">
    <text evidence="1">Belongs to the peptidase A1 family.</text>
</comment>
<accession>A0A9Q5HRN0</accession>
<dbReference type="OrthoDB" id="771136at2759"/>
<dbReference type="PANTHER" id="PTHR47966">
    <property type="entry name" value="BETA-SITE APP-CLEAVING ENZYME, ISOFORM A-RELATED"/>
    <property type="match status" value="1"/>
</dbReference>
<dbReference type="Proteomes" id="UP000757232">
    <property type="component" value="Unassembled WGS sequence"/>
</dbReference>
<dbReference type="CDD" id="cd05471">
    <property type="entry name" value="pepsin_like"/>
    <property type="match status" value="1"/>
</dbReference>
<protein>
    <submittedName>
        <fullName evidence="6">Acid protease</fullName>
    </submittedName>
</protein>
<dbReference type="Pfam" id="PF00026">
    <property type="entry name" value="Asp"/>
    <property type="match status" value="1"/>
</dbReference>
<dbReference type="PROSITE" id="PS51767">
    <property type="entry name" value="PEPTIDASE_A1"/>
    <property type="match status" value="1"/>
</dbReference>
<dbReference type="AlphaFoldDB" id="A0A9Q5HRN0"/>
<dbReference type="GO" id="GO:0006508">
    <property type="term" value="P:proteolysis"/>
    <property type="evidence" value="ECO:0007669"/>
    <property type="project" value="UniProtKB-KW"/>
</dbReference>
<dbReference type="EMBL" id="LNZH02000214">
    <property type="protein sequence ID" value="OCB84681.1"/>
    <property type="molecule type" value="Genomic_DNA"/>
</dbReference>
<feature type="disulfide bond" evidence="3">
    <location>
        <begin position="103"/>
        <end position="109"/>
    </location>
</feature>
<reference evidence="6" key="1">
    <citation type="submission" date="2016-06" db="EMBL/GenBank/DDBJ databases">
        <title>Draft Genome sequence of the fungus Inonotus baumii.</title>
        <authorList>
            <person name="Zhu H."/>
            <person name="Lin W."/>
        </authorList>
    </citation>
    <scope>NUCLEOTIDE SEQUENCE</scope>
    <source>
        <strain evidence="6">821</strain>
    </source>
</reference>
<keyword evidence="3" id="KW-1015">Disulfide bond</keyword>
<keyword evidence="4" id="KW-0732">Signal</keyword>
<gene>
    <name evidence="6" type="ORF">A7U60_g8201</name>
</gene>
<evidence type="ECO:0000256" key="3">
    <source>
        <dbReference type="PIRSR" id="PIRSR601461-2"/>
    </source>
</evidence>
<proteinExistence type="inferred from homology"/>
<dbReference type="PANTHER" id="PTHR47966:SF74">
    <property type="entry name" value="AGR407CP"/>
    <property type="match status" value="1"/>
</dbReference>
<evidence type="ECO:0000259" key="5">
    <source>
        <dbReference type="PROSITE" id="PS51767"/>
    </source>
</evidence>
<evidence type="ECO:0000313" key="6">
    <source>
        <dbReference type="EMBL" id="OCB84681.1"/>
    </source>
</evidence>
<keyword evidence="7" id="KW-1185">Reference proteome</keyword>
<evidence type="ECO:0000256" key="1">
    <source>
        <dbReference type="ARBA" id="ARBA00007447"/>
    </source>
</evidence>
<evidence type="ECO:0000313" key="7">
    <source>
        <dbReference type="Proteomes" id="UP000757232"/>
    </source>
</evidence>
<dbReference type="SUPFAM" id="SSF50630">
    <property type="entry name" value="Acid proteases"/>
    <property type="match status" value="1"/>
</dbReference>
<dbReference type="InterPro" id="IPR021109">
    <property type="entry name" value="Peptidase_aspartic_dom_sf"/>
</dbReference>
<evidence type="ECO:0000256" key="4">
    <source>
        <dbReference type="SAM" id="SignalP"/>
    </source>
</evidence>
<feature type="signal peptide" evidence="4">
    <location>
        <begin position="1"/>
        <end position="18"/>
    </location>
</feature>
<organism evidence="6 7">
    <name type="scientific">Sanghuangporus baumii</name>
    <name type="common">Phellinus baumii</name>
    <dbReference type="NCBI Taxonomy" id="108892"/>
    <lineage>
        <taxon>Eukaryota</taxon>
        <taxon>Fungi</taxon>
        <taxon>Dikarya</taxon>
        <taxon>Basidiomycota</taxon>
        <taxon>Agaricomycotina</taxon>
        <taxon>Agaricomycetes</taxon>
        <taxon>Hymenochaetales</taxon>
        <taxon>Hymenochaetaceae</taxon>
        <taxon>Sanghuangporus</taxon>
    </lineage>
</organism>
<dbReference type="InterPro" id="IPR001461">
    <property type="entry name" value="Aspartic_peptidase_A1"/>
</dbReference>
<dbReference type="InterPro" id="IPR033121">
    <property type="entry name" value="PEPTIDASE_A1"/>
</dbReference>
<feature type="active site" evidence="2">
    <location>
        <position position="301"/>
    </location>
</feature>
<keyword evidence="6" id="KW-0378">Hydrolase</keyword>
<evidence type="ECO:0000256" key="2">
    <source>
        <dbReference type="PIRSR" id="PIRSR601461-1"/>
    </source>
</evidence>
<dbReference type="GO" id="GO:0004190">
    <property type="term" value="F:aspartic-type endopeptidase activity"/>
    <property type="evidence" value="ECO:0007669"/>
    <property type="project" value="InterPro"/>
</dbReference>
<dbReference type="Gene3D" id="2.40.70.10">
    <property type="entry name" value="Acid Proteases"/>
    <property type="match status" value="2"/>
</dbReference>